<name>A0ABR2TCK3_9ROSI</name>
<dbReference type="Proteomes" id="UP001396334">
    <property type="component" value="Unassembled WGS sequence"/>
</dbReference>
<gene>
    <name evidence="1" type="ORF">V6N11_077269</name>
</gene>
<proteinExistence type="predicted"/>
<comment type="caution">
    <text evidence="1">The sequence shown here is derived from an EMBL/GenBank/DDBJ whole genome shotgun (WGS) entry which is preliminary data.</text>
</comment>
<sequence length="110" mass="12108">MGNEEGEGESVVCTYRSGDQEPFEDKNGILCIIYGIPILSCCSLFCNFKDQKSLGVSCTQPVHILLLLSSTALPLDLNASKSEMGWARLELSMLSNFILLWFSAHLTLGF</sequence>
<accession>A0ABR2TCK3</accession>
<reference evidence="1 2" key="1">
    <citation type="journal article" date="2024" name="G3 (Bethesda)">
        <title>Genome assembly of Hibiscus sabdariffa L. provides insights into metabolisms of medicinal natural products.</title>
        <authorList>
            <person name="Kim T."/>
        </authorList>
    </citation>
    <scope>NUCLEOTIDE SEQUENCE [LARGE SCALE GENOMIC DNA]</scope>
    <source>
        <strain evidence="1">TK-2024</strain>
        <tissue evidence="1">Old leaves</tissue>
    </source>
</reference>
<evidence type="ECO:0000313" key="2">
    <source>
        <dbReference type="Proteomes" id="UP001396334"/>
    </source>
</evidence>
<organism evidence="1 2">
    <name type="scientific">Hibiscus sabdariffa</name>
    <name type="common">roselle</name>
    <dbReference type="NCBI Taxonomy" id="183260"/>
    <lineage>
        <taxon>Eukaryota</taxon>
        <taxon>Viridiplantae</taxon>
        <taxon>Streptophyta</taxon>
        <taxon>Embryophyta</taxon>
        <taxon>Tracheophyta</taxon>
        <taxon>Spermatophyta</taxon>
        <taxon>Magnoliopsida</taxon>
        <taxon>eudicotyledons</taxon>
        <taxon>Gunneridae</taxon>
        <taxon>Pentapetalae</taxon>
        <taxon>rosids</taxon>
        <taxon>malvids</taxon>
        <taxon>Malvales</taxon>
        <taxon>Malvaceae</taxon>
        <taxon>Malvoideae</taxon>
        <taxon>Hibiscus</taxon>
    </lineage>
</organism>
<protein>
    <submittedName>
        <fullName evidence="1">Uncharacterized protein</fullName>
    </submittedName>
</protein>
<dbReference type="EMBL" id="JBBPBN010000006">
    <property type="protein sequence ID" value="KAK9035221.1"/>
    <property type="molecule type" value="Genomic_DNA"/>
</dbReference>
<keyword evidence="2" id="KW-1185">Reference proteome</keyword>
<evidence type="ECO:0000313" key="1">
    <source>
        <dbReference type="EMBL" id="KAK9035221.1"/>
    </source>
</evidence>